<feature type="compositionally biased region" description="Basic and acidic residues" evidence="1">
    <location>
        <begin position="600"/>
        <end position="613"/>
    </location>
</feature>
<dbReference type="KEGG" id="tdl:TDEL_0G01170"/>
<evidence type="ECO:0000313" key="3">
    <source>
        <dbReference type="EMBL" id="CCE93484.1"/>
    </source>
</evidence>
<dbReference type="Pfam" id="PF00533">
    <property type="entry name" value="BRCT"/>
    <property type="match status" value="1"/>
</dbReference>
<dbReference type="GO" id="GO:0003682">
    <property type="term" value="F:chromatin binding"/>
    <property type="evidence" value="ECO:0007669"/>
    <property type="project" value="EnsemblFungi"/>
</dbReference>
<feature type="domain" description="BRCT" evidence="2">
    <location>
        <begin position="342"/>
        <end position="433"/>
    </location>
</feature>
<dbReference type="Gene3D" id="3.40.50.10190">
    <property type="entry name" value="BRCT domain"/>
    <property type="match status" value="4"/>
</dbReference>
<dbReference type="GO" id="GO:2000001">
    <property type="term" value="P:regulation of DNA damage checkpoint"/>
    <property type="evidence" value="ECO:0007669"/>
    <property type="project" value="EnsemblFungi"/>
</dbReference>
<gene>
    <name evidence="3" type="primary">TDEL0G01170</name>
    <name evidence="3" type="ORF">TDEL_0G01170</name>
</gene>
<dbReference type="Proteomes" id="UP000005627">
    <property type="component" value="Chromosome 7"/>
</dbReference>
<reference evidence="3 4" key="1">
    <citation type="journal article" date="2011" name="Proc. Natl. Acad. Sci. U.S.A.">
        <title>Evolutionary erosion of yeast sex chromosomes by mating-type switching accidents.</title>
        <authorList>
            <person name="Gordon J.L."/>
            <person name="Armisen D."/>
            <person name="Proux-Wera E."/>
            <person name="Oheigeartaigh S.S."/>
            <person name="Byrne K.P."/>
            <person name="Wolfe K.H."/>
        </authorList>
    </citation>
    <scope>NUCLEOTIDE SEQUENCE [LARGE SCALE GENOMIC DNA]</scope>
    <source>
        <strain evidence="4">ATCC 10662 / CBS 1146 / NBRC 0425 / NCYC 2629 / NRRL Y-866</strain>
    </source>
</reference>
<dbReference type="InterPro" id="IPR001357">
    <property type="entry name" value="BRCT_dom"/>
</dbReference>
<dbReference type="EMBL" id="HE616748">
    <property type="protein sequence ID" value="CCE93484.1"/>
    <property type="molecule type" value="Genomic_DNA"/>
</dbReference>
<evidence type="ECO:0000313" key="4">
    <source>
        <dbReference type="Proteomes" id="UP000005627"/>
    </source>
</evidence>
<dbReference type="GeneID" id="11504542"/>
<dbReference type="AlphaFoldDB" id="G8ZYK9"/>
<proteinExistence type="predicted"/>
<feature type="region of interest" description="Disordered" evidence="1">
    <location>
        <begin position="675"/>
        <end position="716"/>
    </location>
</feature>
<dbReference type="HOGENOM" id="CLU_002149_0_0_1"/>
<dbReference type="PROSITE" id="PS50172">
    <property type="entry name" value="BRCT"/>
    <property type="match status" value="3"/>
</dbReference>
<dbReference type="Pfam" id="PF16771">
    <property type="entry name" value="RTT107_BRCT_6"/>
    <property type="match status" value="1"/>
</dbReference>
<sequence length="1035" mass="116682">MAVESQLFQHLNFLIVVTEARKLEEAKKTAHLLRSHACNRCEIYQDYVEDDLAWQNDPKQLFVKTYGAEEMINLIISESCDFPFYHIAAFDYMIPVVTPEWVSTCLSTNRHHRTAVFSPDRRHIFKDYQIYVSRHCFKHSEYLFYTEIVNAMGGTCIDFLSNRTTHLITKDSGDPAVAAVVGFGKVDSIKFVFPTWLVQSFKELAPASTEEHALDPKAPLEVLMERSQDLWGIVDDLKFKKRSSIFEGHNFIIGLDVSLGKDLYATLIELLQANGGTVIRHVDEEDIKRGAADCYIGSSVMSKEYETASEINLELGNLIWIFFMCTLERFQSAGSKVIFSPFKKKLFETNELILSYSNYYGRQRFYIQRLAELLGGYSTAELSRKNSHLVSQFSWGKKFETGLRWDNCTVVNHLWLEETYRSGIKRDPQEALFQEYPVRGGLYGALGQMSAEKVLSPVVQEGDAGNPEVATEGLITSFLDAGRLEREKDTPAVDLSMDRQRESSEQVFEEINVLNQAPTPDLELDIRGDTPIIELPDVSLDHSIAEPGKDASIKEVVGSPHDLNPMEQAKDEPINQHESKVSEAPAPEPLPLKEVTLESNETRDQELTTEKVRQQISNGDVDSQVDKPQMQVKSMNAAKGREHNEIIEAHSNSAEPLSLTPQPVNISQEHDHITPVTHKTGSSRSQTPLLSLTPSQTLSSSGGNRRAAKAKAAQKLHDDIEMLNEYQRSSKRKKTGSLLPQEIAQLERRKLLEQEAKRILESLFREESSSQADESVAFGRKKQLYHIEAVCTGSHETIKDLDKVLLGLLGIKIHEDITTLNLKKLNTVIAPKMMRTSKFLKSFSFHPLKYALRPDFLTDLLSLIHSGQVTTRQDMLLDLSNYTISEVNMELLSEKTSLPKKIFERAGIHKVNLVSDVTGGVEVISSILKAHGVDEVKVVSATQMAKLDINDLAINESPEHGRKAESTDCLIIITKSSQVKHFKRIVKGKCKTAMAVEWNWCISSIFGLDVDYTDQQNVIYRQDTKPDKRGSSRSK</sequence>
<dbReference type="InterPro" id="IPR036420">
    <property type="entry name" value="BRCT_dom_sf"/>
</dbReference>
<dbReference type="SMART" id="SM00292">
    <property type="entry name" value="BRCT"/>
    <property type="match status" value="3"/>
</dbReference>
<dbReference type="GO" id="GO:0035361">
    <property type="term" value="C:Cul8-RING ubiquitin ligase complex"/>
    <property type="evidence" value="ECO:0007669"/>
    <property type="project" value="EnsemblFungi"/>
</dbReference>
<dbReference type="InParanoid" id="G8ZYK9"/>
<dbReference type="PANTHER" id="PTHR47667:SF1">
    <property type="entry name" value="REGULATOR OF TY1 TRANSPOSITION PROTEIN 107"/>
    <property type="match status" value="1"/>
</dbReference>
<dbReference type="InterPro" id="IPR031906">
    <property type="entry name" value="RTT107_BRCT_6"/>
</dbReference>
<feature type="compositionally biased region" description="Basic and acidic residues" evidence="1">
    <location>
        <begin position="568"/>
        <end position="581"/>
    </location>
</feature>
<feature type="domain" description="BRCT" evidence="2">
    <location>
        <begin position="94"/>
        <end position="110"/>
    </location>
</feature>
<dbReference type="FunCoup" id="G8ZYK9">
    <property type="interactions" value="99"/>
</dbReference>
<evidence type="ECO:0000256" key="1">
    <source>
        <dbReference type="SAM" id="MobiDB-lite"/>
    </source>
</evidence>
<dbReference type="CDD" id="cd00027">
    <property type="entry name" value="BRCT"/>
    <property type="match status" value="1"/>
</dbReference>
<dbReference type="OrthoDB" id="342264at2759"/>
<dbReference type="Pfam" id="PF16770">
    <property type="entry name" value="RTT107_BRCT_5"/>
    <property type="match status" value="1"/>
</dbReference>
<dbReference type="eggNOG" id="KOG2043">
    <property type="taxonomic scope" value="Eukaryota"/>
</dbReference>
<feature type="region of interest" description="Disordered" evidence="1">
    <location>
        <begin position="549"/>
        <end position="627"/>
    </location>
</feature>
<dbReference type="InterPro" id="IPR053036">
    <property type="entry name" value="CellCycle_DNARepair_Reg"/>
</dbReference>
<name>G8ZYK9_TORDE</name>
<feature type="domain" description="BRCT" evidence="2">
    <location>
        <begin position="120"/>
        <end position="214"/>
    </location>
</feature>
<dbReference type="Pfam" id="PF12738">
    <property type="entry name" value="PTCB-BRCT"/>
    <property type="match status" value="1"/>
</dbReference>
<keyword evidence="4" id="KW-1185">Reference proteome</keyword>
<dbReference type="GO" id="GO:1990683">
    <property type="term" value="P:DNA double-strand break attachment to nuclear envelope"/>
    <property type="evidence" value="ECO:0007669"/>
    <property type="project" value="EnsemblFungi"/>
</dbReference>
<dbReference type="STRING" id="1076872.G8ZYK9"/>
<dbReference type="SUPFAM" id="SSF52113">
    <property type="entry name" value="BRCT domain"/>
    <property type="match status" value="2"/>
</dbReference>
<dbReference type="GO" id="GO:0006302">
    <property type="term" value="P:double-strand break repair"/>
    <property type="evidence" value="ECO:0007669"/>
    <property type="project" value="EnsemblFungi"/>
</dbReference>
<accession>G8ZYK9</accession>
<dbReference type="GO" id="GO:1903775">
    <property type="term" value="P:regulation of DNA double-strand break processing"/>
    <property type="evidence" value="ECO:0007669"/>
    <property type="project" value="EnsemblFungi"/>
</dbReference>
<protein>
    <recommendedName>
        <fullName evidence="2">BRCT domain-containing protein</fullName>
    </recommendedName>
</protein>
<organism evidence="3 4">
    <name type="scientific">Torulaspora delbrueckii</name>
    <name type="common">Yeast</name>
    <name type="synonym">Candida colliculosa</name>
    <dbReference type="NCBI Taxonomy" id="4950"/>
    <lineage>
        <taxon>Eukaryota</taxon>
        <taxon>Fungi</taxon>
        <taxon>Dikarya</taxon>
        <taxon>Ascomycota</taxon>
        <taxon>Saccharomycotina</taxon>
        <taxon>Saccharomycetes</taxon>
        <taxon>Saccharomycetales</taxon>
        <taxon>Saccharomycetaceae</taxon>
        <taxon>Torulaspora</taxon>
    </lineage>
</organism>
<dbReference type="RefSeq" id="XP_003682695.1">
    <property type="nucleotide sequence ID" value="XM_003682647.1"/>
</dbReference>
<dbReference type="GO" id="GO:0090734">
    <property type="term" value="C:site of DNA damage"/>
    <property type="evidence" value="ECO:0007669"/>
    <property type="project" value="EnsemblFungi"/>
</dbReference>
<dbReference type="GO" id="GO:0010526">
    <property type="term" value="P:transposable element silencing"/>
    <property type="evidence" value="ECO:0007669"/>
    <property type="project" value="EnsemblFungi"/>
</dbReference>
<dbReference type="GO" id="GO:0005634">
    <property type="term" value="C:nucleus"/>
    <property type="evidence" value="ECO:0007669"/>
    <property type="project" value="TreeGrafter"/>
</dbReference>
<feature type="compositionally biased region" description="Low complexity" evidence="1">
    <location>
        <begin position="682"/>
        <end position="701"/>
    </location>
</feature>
<dbReference type="PANTHER" id="PTHR47667">
    <property type="entry name" value="REGULATOR OF TY1 TRANSPOSITION PROTEIN 107"/>
    <property type="match status" value="1"/>
</dbReference>
<evidence type="ECO:0000259" key="2">
    <source>
        <dbReference type="PROSITE" id="PS50172"/>
    </source>
</evidence>